<evidence type="ECO:0000313" key="1">
    <source>
        <dbReference type="EMBL" id="VEL07577.1"/>
    </source>
</evidence>
<sequence>MLFDLGLGFIGQQHRGLDDAFNIMRVLRILLADGCLLRVNERHDPRTLPLFVTSVPRVVAEQTSGTMGSQLKLLYKVAKSSDPMNT</sequence>
<keyword evidence="2" id="KW-1185">Reference proteome</keyword>
<dbReference type="Gene3D" id="3.30.420.10">
    <property type="entry name" value="Ribonuclease H-like superfamily/Ribonuclease H"/>
    <property type="match status" value="1"/>
</dbReference>
<gene>
    <name evidence="1" type="ORF">PXEA_LOCUS1017</name>
</gene>
<protein>
    <recommendedName>
        <fullName evidence="3">Exonuclease domain-containing protein</fullName>
    </recommendedName>
</protein>
<dbReference type="EMBL" id="CAAALY010002016">
    <property type="protein sequence ID" value="VEL07577.1"/>
    <property type="molecule type" value="Genomic_DNA"/>
</dbReference>
<dbReference type="AlphaFoldDB" id="A0A448WBD0"/>
<proteinExistence type="predicted"/>
<name>A0A448WBD0_9PLAT</name>
<evidence type="ECO:0008006" key="3">
    <source>
        <dbReference type="Google" id="ProtNLM"/>
    </source>
</evidence>
<evidence type="ECO:0000313" key="2">
    <source>
        <dbReference type="Proteomes" id="UP000784294"/>
    </source>
</evidence>
<organism evidence="1 2">
    <name type="scientific">Protopolystoma xenopodis</name>
    <dbReference type="NCBI Taxonomy" id="117903"/>
    <lineage>
        <taxon>Eukaryota</taxon>
        <taxon>Metazoa</taxon>
        <taxon>Spiralia</taxon>
        <taxon>Lophotrochozoa</taxon>
        <taxon>Platyhelminthes</taxon>
        <taxon>Monogenea</taxon>
        <taxon>Polyopisthocotylea</taxon>
        <taxon>Polystomatidea</taxon>
        <taxon>Polystomatidae</taxon>
        <taxon>Protopolystoma</taxon>
    </lineage>
</organism>
<reference evidence="1" key="1">
    <citation type="submission" date="2018-11" db="EMBL/GenBank/DDBJ databases">
        <authorList>
            <consortium name="Pathogen Informatics"/>
        </authorList>
    </citation>
    <scope>NUCLEOTIDE SEQUENCE</scope>
</reference>
<dbReference type="InterPro" id="IPR036397">
    <property type="entry name" value="RNaseH_sf"/>
</dbReference>
<comment type="caution">
    <text evidence="1">The sequence shown here is derived from an EMBL/GenBank/DDBJ whole genome shotgun (WGS) entry which is preliminary data.</text>
</comment>
<dbReference type="Proteomes" id="UP000784294">
    <property type="component" value="Unassembled WGS sequence"/>
</dbReference>
<dbReference type="GO" id="GO:0003676">
    <property type="term" value="F:nucleic acid binding"/>
    <property type="evidence" value="ECO:0007669"/>
    <property type="project" value="InterPro"/>
</dbReference>
<dbReference type="OrthoDB" id="448399at2759"/>
<accession>A0A448WBD0</accession>